<feature type="domain" description="T2SS protein K first SAM-like" evidence="14">
    <location>
        <begin position="109"/>
        <end position="214"/>
    </location>
</feature>
<evidence type="ECO:0000259" key="13">
    <source>
        <dbReference type="Pfam" id="PF03934"/>
    </source>
</evidence>
<dbReference type="InterPro" id="IPR049179">
    <property type="entry name" value="T2SSK_SAM-like_2nd"/>
</dbReference>
<evidence type="ECO:0000256" key="3">
    <source>
        <dbReference type="ARBA" id="ARBA00022448"/>
    </source>
</evidence>
<evidence type="ECO:0000256" key="5">
    <source>
        <dbReference type="ARBA" id="ARBA00022519"/>
    </source>
</evidence>
<evidence type="ECO:0000256" key="9">
    <source>
        <dbReference type="ARBA" id="ARBA00023136"/>
    </source>
</evidence>
<comment type="similarity">
    <text evidence="2 10">Belongs to the GSP K family.</text>
</comment>
<dbReference type="RefSeq" id="WP_019950617.1">
    <property type="nucleotide sequence ID" value="NZ_JBHLVX010000050.1"/>
</dbReference>
<feature type="compositionally biased region" description="Polar residues" evidence="11">
    <location>
        <begin position="349"/>
        <end position="358"/>
    </location>
</feature>
<dbReference type="PANTHER" id="PTHR38831">
    <property type="entry name" value="TYPE II SECRETION SYSTEM PROTEIN K"/>
    <property type="match status" value="1"/>
</dbReference>
<comment type="caution">
    <text evidence="15">The sequence shown here is derived from an EMBL/GenBank/DDBJ whole genome shotgun (WGS) entry which is preliminary data.</text>
</comment>
<keyword evidence="4 10" id="KW-1003">Cell membrane</keyword>
<keyword evidence="6 12" id="KW-0812">Transmembrane</keyword>
<dbReference type="Gene3D" id="3.30.1300.30">
    <property type="entry name" value="GSPII I/J protein-like"/>
    <property type="match status" value="1"/>
</dbReference>
<evidence type="ECO:0000256" key="2">
    <source>
        <dbReference type="ARBA" id="ARBA00007246"/>
    </source>
</evidence>
<evidence type="ECO:0000313" key="15">
    <source>
        <dbReference type="EMBL" id="MFC0268768.1"/>
    </source>
</evidence>
<evidence type="ECO:0000256" key="12">
    <source>
        <dbReference type="SAM" id="Phobius"/>
    </source>
</evidence>
<keyword evidence="9 10" id="KW-0472">Membrane</keyword>
<evidence type="ECO:0000256" key="6">
    <source>
        <dbReference type="ARBA" id="ARBA00022692"/>
    </source>
</evidence>
<evidence type="ECO:0000256" key="1">
    <source>
        <dbReference type="ARBA" id="ARBA00004533"/>
    </source>
</evidence>
<evidence type="ECO:0000256" key="8">
    <source>
        <dbReference type="ARBA" id="ARBA00022989"/>
    </source>
</evidence>
<dbReference type="InterPro" id="IPR045584">
    <property type="entry name" value="Pilin-like"/>
</dbReference>
<feature type="region of interest" description="Disordered" evidence="11">
    <location>
        <begin position="335"/>
        <end position="358"/>
    </location>
</feature>
<reference evidence="15 16" key="1">
    <citation type="submission" date="2024-09" db="EMBL/GenBank/DDBJ databases">
        <authorList>
            <person name="Sun Q."/>
            <person name="Mori K."/>
        </authorList>
    </citation>
    <scope>NUCLEOTIDE SEQUENCE [LARGE SCALE GENOMIC DNA]</scope>
    <source>
        <strain evidence="15 16">CCM 7415</strain>
    </source>
</reference>
<organism evidence="15 16">
    <name type="scientific">Kushneria aurantia</name>
    <dbReference type="NCBI Taxonomy" id="504092"/>
    <lineage>
        <taxon>Bacteria</taxon>
        <taxon>Pseudomonadati</taxon>
        <taxon>Pseudomonadota</taxon>
        <taxon>Gammaproteobacteria</taxon>
        <taxon>Oceanospirillales</taxon>
        <taxon>Halomonadaceae</taxon>
        <taxon>Kushneria</taxon>
    </lineage>
</organism>
<dbReference type="SUPFAM" id="SSF54523">
    <property type="entry name" value="Pili subunits"/>
    <property type="match status" value="1"/>
</dbReference>
<name>A0ABV6G5J2_9GAMM</name>
<dbReference type="NCBIfam" id="NF037980">
    <property type="entry name" value="T2SS_GspK"/>
    <property type="match status" value="1"/>
</dbReference>
<evidence type="ECO:0000259" key="14">
    <source>
        <dbReference type="Pfam" id="PF21687"/>
    </source>
</evidence>
<dbReference type="Gene3D" id="1.10.40.60">
    <property type="entry name" value="EpsJ-like"/>
    <property type="match status" value="2"/>
</dbReference>
<dbReference type="InterPro" id="IPR049031">
    <property type="entry name" value="T2SSK_SAM-like_1st"/>
</dbReference>
<gene>
    <name evidence="15" type="primary">gspK</name>
    <name evidence="15" type="ORF">ACFFHW_12385</name>
</gene>
<feature type="domain" description="T2SS protein K second SAM-like" evidence="13">
    <location>
        <begin position="226"/>
        <end position="272"/>
    </location>
</feature>
<proteinExistence type="inferred from homology"/>
<dbReference type="PANTHER" id="PTHR38831:SF1">
    <property type="entry name" value="TYPE II SECRETION SYSTEM PROTEIN K-RELATED"/>
    <property type="match status" value="1"/>
</dbReference>
<evidence type="ECO:0000256" key="10">
    <source>
        <dbReference type="PIRNR" id="PIRNR002786"/>
    </source>
</evidence>
<evidence type="ECO:0000256" key="11">
    <source>
        <dbReference type="SAM" id="MobiDB-lite"/>
    </source>
</evidence>
<dbReference type="Proteomes" id="UP001589814">
    <property type="component" value="Unassembled WGS sequence"/>
</dbReference>
<evidence type="ECO:0000256" key="4">
    <source>
        <dbReference type="ARBA" id="ARBA00022475"/>
    </source>
</evidence>
<feature type="transmembrane region" description="Helical" evidence="12">
    <location>
        <begin position="16"/>
        <end position="38"/>
    </location>
</feature>
<dbReference type="SUPFAM" id="SSF158544">
    <property type="entry name" value="GspK insert domain-like"/>
    <property type="match status" value="2"/>
</dbReference>
<dbReference type="InterPro" id="IPR005628">
    <property type="entry name" value="GspK"/>
</dbReference>
<dbReference type="PIRSF" id="PIRSF002786">
    <property type="entry name" value="XcpX"/>
    <property type="match status" value="1"/>
</dbReference>
<sequence length="358" mass="39233">MTSAASTTTPTHRQRGAALLMVLLAMALVSLVLTSLTLQGRRELTRLELMQQQSQADFYARGAEIIARRALTDAAVRRVPLWWQTLAGRPLDYPTDEGNLRLVVEDLRGCFNVNALAGDNSQLAQQQLLYWASHYAGERLGDMMPGELVARLADWVDADNISREGGMDGADYARLAPPRLSADSPMRDASELNWLAPLDSARYRRLDALCALPDSGRWRLDLNGLDADDLPLLDALFVGEVDRGALATLIRARPAGGYDSLDAVRTALGGAAPWLDEYGNRLTLTPDYVALHIRITLGEQHYYFYRLLLAEGTSAFYPRQPAARVQVLSRRSGYPSERLSATGPASIPLSATTAAEPP</sequence>
<comment type="subcellular location">
    <subcellularLocation>
        <location evidence="1 10">Cell inner membrane</location>
    </subcellularLocation>
</comment>
<keyword evidence="16" id="KW-1185">Reference proteome</keyword>
<accession>A0ABV6G5J2</accession>
<dbReference type="EMBL" id="JBHLVX010000050">
    <property type="protein sequence ID" value="MFC0268768.1"/>
    <property type="molecule type" value="Genomic_DNA"/>
</dbReference>
<evidence type="ECO:0000256" key="7">
    <source>
        <dbReference type="ARBA" id="ARBA00022927"/>
    </source>
</evidence>
<dbReference type="Pfam" id="PF21687">
    <property type="entry name" value="T2SSK_1st"/>
    <property type="match status" value="1"/>
</dbReference>
<dbReference type="Pfam" id="PF03934">
    <property type="entry name" value="T2SSK"/>
    <property type="match status" value="1"/>
</dbReference>
<keyword evidence="7" id="KW-0653">Protein transport</keyword>
<keyword evidence="5 10" id="KW-0997">Cell inner membrane</keyword>
<evidence type="ECO:0000313" key="16">
    <source>
        <dbReference type="Proteomes" id="UP001589814"/>
    </source>
</evidence>
<dbReference type="InterPro" id="IPR038072">
    <property type="entry name" value="GspK_central_sf"/>
</dbReference>
<keyword evidence="8 12" id="KW-1133">Transmembrane helix</keyword>
<keyword evidence="3 10" id="KW-0813">Transport</keyword>
<protein>
    <recommendedName>
        <fullName evidence="10">Type II secretion system protein K</fullName>
    </recommendedName>
</protein>